<protein>
    <submittedName>
        <fullName evidence="2">Uncharacterized protein</fullName>
    </submittedName>
</protein>
<dbReference type="AlphaFoldDB" id="E8PSM8"/>
<keyword evidence="1" id="KW-1133">Transmembrane helix</keyword>
<proteinExistence type="predicted"/>
<gene>
    <name evidence="2" type="ORF">YPJ_pCD57</name>
</gene>
<keyword evidence="1" id="KW-0812">Transmembrane</keyword>
<evidence type="ECO:0000256" key="1">
    <source>
        <dbReference type="SAM" id="Phobius"/>
    </source>
</evidence>
<feature type="transmembrane region" description="Helical" evidence="1">
    <location>
        <begin position="17"/>
        <end position="36"/>
    </location>
</feature>
<reference evidence="2" key="1">
    <citation type="journal article" date="2012" name="PLoS ONE">
        <title>Novel Plasmids and Resistance Phenotypes in Yersinia pestis: Unique Plasmid Inventory of Strain Java 9 Mediates High Levels of Arsenic Resistance.</title>
        <authorList>
            <person name="Eppinger M."/>
            <person name="Radnedge L."/>
            <person name="Andersen G."/>
            <person name="Vietri N."/>
            <person name="Severson G."/>
            <person name="Mou S."/>
            <person name="Ravel J."/>
            <person name="Worsham P.L."/>
        </authorList>
    </citation>
    <scope>NUCLEOTIDE SEQUENCE [LARGE SCALE GENOMIC DNA]</scope>
    <source>
        <strain evidence="2">Java 9</strain>
        <plasmid evidence="2">pCD</plasmid>
    </source>
</reference>
<accession>E8PSM8</accession>
<name>E8PSM8_YERPE</name>
<evidence type="ECO:0000313" key="2">
    <source>
        <dbReference type="EMBL" id="ADW67028.1"/>
    </source>
</evidence>
<sequence>MAAESTLPEISLNFKSVYFGAVVSIPAICSLVSSMVSQYNS</sequence>
<dbReference type="EMBL" id="CP002182">
    <property type="protein sequence ID" value="ADW67028.1"/>
    <property type="molecule type" value="Genomic_DNA"/>
</dbReference>
<geneLocation type="plasmid" evidence="2">
    <name>pCD</name>
</geneLocation>
<organism evidence="2">
    <name type="scientific">Yersinia pestis Java 9</name>
    <dbReference type="NCBI Taxonomy" id="880632"/>
    <lineage>
        <taxon>Bacteria</taxon>
        <taxon>Pseudomonadati</taxon>
        <taxon>Pseudomonadota</taxon>
        <taxon>Gammaproteobacteria</taxon>
        <taxon>Enterobacterales</taxon>
        <taxon>Yersiniaceae</taxon>
        <taxon>Yersinia</taxon>
    </lineage>
</organism>
<keyword evidence="1" id="KW-0472">Membrane</keyword>
<keyword evidence="2" id="KW-0614">Plasmid</keyword>